<evidence type="ECO:0000313" key="1">
    <source>
        <dbReference type="EMBL" id="MED1201532.1"/>
    </source>
</evidence>
<accession>A0ABU6MAW0</accession>
<comment type="caution">
    <text evidence="1">The sequence shown here is derived from an EMBL/GenBank/DDBJ whole genome shotgun (WGS) entry which is preliminary data.</text>
</comment>
<evidence type="ECO:0000313" key="2">
    <source>
        <dbReference type="Proteomes" id="UP001341444"/>
    </source>
</evidence>
<reference evidence="1 2" key="1">
    <citation type="submission" date="2023-03" db="EMBL/GenBank/DDBJ databases">
        <title>Bacillus Genome Sequencing.</title>
        <authorList>
            <person name="Dunlap C."/>
        </authorList>
    </citation>
    <scope>NUCLEOTIDE SEQUENCE [LARGE SCALE GENOMIC DNA]</scope>
    <source>
        <strain evidence="1 2">B-23453</strain>
    </source>
</reference>
<dbReference type="Proteomes" id="UP001341444">
    <property type="component" value="Unassembled WGS sequence"/>
</dbReference>
<dbReference type="EMBL" id="JARMAB010000001">
    <property type="protein sequence ID" value="MED1201532.1"/>
    <property type="molecule type" value="Genomic_DNA"/>
</dbReference>
<sequence>MKNKKKKSPLILEKASGKLPKYNKTDDPLLVLNSKIKKKIQELKE</sequence>
<organism evidence="1 2">
    <name type="scientific">Heyndrickxia acidicola</name>
    <dbReference type="NCBI Taxonomy" id="209389"/>
    <lineage>
        <taxon>Bacteria</taxon>
        <taxon>Bacillati</taxon>
        <taxon>Bacillota</taxon>
        <taxon>Bacilli</taxon>
        <taxon>Bacillales</taxon>
        <taxon>Bacillaceae</taxon>
        <taxon>Heyndrickxia</taxon>
    </lineage>
</organism>
<proteinExistence type="predicted"/>
<gene>
    <name evidence="1" type="ORF">P4T90_00335</name>
</gene>
<dbReference type="RefSeq" id="WP_157090672.1">
    <property type="nucleotide sequence ID" value="NZ_JARMAB010000001.1"/>
</dbReference>
<name>A0ABU6MAW0_9BACI</name>
<keyword evidence="2" id="KW-1185">Reference proteome</keyword>
<protein>
    <submittedName>
        <fullName evidence="1">Uncharacterized protein</fullName>
    </submittedName>
</protein>